<name>A0A8J6TA83_9DELT</name>
<dbReference type="Gene3D" id="2.30.110.10">
    <property type="entry name" value="Electron Transport, Fmn-binding Protein, Chain A"/>
    <property type="match status" value="1"/>
</dbReference>
<reference evidence="2 3" key="1">
    <citation type="submission" date="2020-08" db="EMBL/GenBank/DDBJ databases">
        <title>Bridging the membrane lipid divide: bacteria of the FCB group superphylum have the potential to synthesize archaeal ether lipids.</title>
        <authorList>
            <person name="Villanueva L."/>
            <person name="Von Meijenfeldt F.A.B."/>
            <person name="Westbye A.B."/>
            <person name="Yadav S."/>
            <person name="Hopmans E.C."/>
            <person name="Dutilh B.E."/>
            <person name="Sinninghe Damste J.S."/>
        </authorList>
    </citation>
    <scope>NUCLEOTIDE SEQUENCE [LARGE SCALE GENOMIC DNA]</scope>
    <source>
        <strain evidence="2">NIOZ-UU27</strain>
    </source>
</reference>
<dbReference type="Pfam" id="PF01243">
    <property type="entry name" value="PNPOx_N"/>
    <property type="match status" value="1"/>
</dbReference>
<protein>
    <submittedName>
        <fullName evidence="2">Pyridoxamine 5'-phosphate oxidase family protein</fullName>
    </submittedName>
</protein>
<dbReference type="InterPro" id="IPR052917">
    <property type="entry name" value="Stress-Dev_Protein"/>
</dbReference>
<dbReference type="InterPro" id="IPR012349">
    <property type="entry name" value="Split_barrel_FMN-bd"/>
</dbReference>
<evidence type="ECO:0000313" key="3">
    <source>
        <dbReference type="Proteomes" id="UP000650524"/>
    </source>
</evidence>
<gene>
    <name evidence="2" type="ORF">H8E19_15865</name>
</gene>
<dbReference type="AlphaFoldDB" id="A0A8J6TA83"/>
<feature type="domain" description="Pyridoxamine 5'-phosphate oxidase N-terminal" evidence="1">
    <location>
        <begin position="4"/>
        <end position="128"/>
    </location>
</feature>
<dbReference type="Proteomes" id="UP000650524">
    <property type="component" value="Unassembled WGS sequence"/>
</dbReference>
<evidence type="ECO:0000313" key="2">
    <source>
        <dbReference type="EMBL" id="MBC8178881.1"/>
    </source>
</evidence>
<sequence>MSELKQKILAKIDHPTLSAFSTITEDGKPWVRYCTPMADENLTLWMATFVNSRKVAQIRKNPEVHLTTGVTDLETAESYLQIQGKAEILTDENTKKAVWNPHLENIFSGPDDPNYCVCKITPYRIEYQGMGMVPPEIWEA</sequence>
<comment type="caution">
    <text evidence="2">The sequence shown here is derived from an EMBL/GenBank/DDBJ whole genome shotgun (WGS) entry which is preliminary data.</text>
</comment>
<evidence type="ECO:0000259" key="1">
    <source>
        <dbReference type="Pfam" id="PF01243"/>
    </source>
</evidence>
<proteinExistence type="predicted"/>
<accession>A0A8J6TA83</accession>
<organism evidence="2 3">
    <name type="scientific">Candidatus Desulfacyla euxinica</name>
    <dbReference type="NCBI Taxonomy" id="2841693"/>
    <lineage>
        <taxon>Bacteria</taxon>
        <taxon>Deltaproteobacteria</taxon>
        <taxon>Candidatus Desulfacyla</taxon>
    </lineage>
</organism>
<dbReference type="SUPFAM" id="SSF50475">
    <property type="entry name" value="FMN-binding split barrel"/>
    <property type="match status" value="1"/>
</dbReference>
<dbReference type="EMBL" id="JACNJD010000322">
    <property type="protein sequence ID" value="MBC8178881.1"/>
    <property type="molecule type" value="Genomic_DNA"/>
</dbReference>
<dbReference type="PANTHER" id="PTHR34818">
    <property type="entry name" value="PROTEIN BLI-3"/>
    <property type="match status" value="1"/>
</dbReference>
<dbReference type="PANTHER" id="PTHR34818:SF1">
    <property type="entry name" value="PROTEIN BLI-3"/>
    <property type="match status" value="1"/>
</dbReference>
<dbReference type="InterPro" id="IPR011576">
    <property type="entry name" value="Pyridox_Oxase_N"/>
</dbReference>